<dbReference type="InterPro" id="IPR050491">
    <property type="entry name" value="AmpC-like"/>
</dbReference>
<gene>
    <name evidence="2" type="ORF">K4G66_06495</name>
</gene>
<dbReference type="GO" id="GO:0016787">
    <property type="term" value="F:hydrolase activity"/>
    <property type="evidence" value="ECO:0007669"/>
    <property type="project" value="UniProtKB-KW"/>
</dbReference>
<dbReference type="SUPFAM" id="SSF56601">
    <property type="entry name" value="beta-lactamase/transpeptidase-like"/>
    <property type="match status" value="1"/>
</dbReference>
<dbReference type="InterPro" id="IPR012338">
    <property type="entry name" value="Beta-lactam/transpept-like"/>
</dbReference>
<evidence type="ECO:0000259" key="1">
    <source>
        <dbReference type="Pfam" id="PF00144"/>
    </source>
</evidence>
<organism evidence="2">
    <name type="scientific">Roseihalotalea indica</name>
    <dbReference type="NCBI Taxonomy" id="2867963"/>
    <lineage>
        <taxon>Bacteria</taxon>
        <taxon>Pseudomonadati</taxon>
        <taxon>Bacteroidota</taxon>
        <taxon>Cytophagia</taxon>
        <taxon>Cytophagales</taxon>
        <taxon>Catalimonadaceae</taxon>
        <taxon>Roseihalotalea</taxon>
    </lineage>
</organism>
<proteinExistence type="predicted"/>
<dbReference type="PANTHER" id="PTHR46825:SF9">
    <property type="entry name" value="BETA-LACTAMASE-RELATED DOMAIN-CONTAINING PROTEIN"/>
    <property type="match status" value="1"/>
</dbReference>
<dbReference type="PANTHER" id="PTHR46825">
    <property type="entry name" value="D-ALANYL-D-ALANINE-CARBOXYPEPTIDASE/ENDOPEPTIDASE AMPH"/>
    <property type="match status" value="1"/>
</dbReference>
<dbReference type="Gene3D" id="3.40.710.10">
    <property type="entry name" value="DD-peptidase/beta-lactamase superfamily"/>
    <property type="match status" value="1"/>
</dbReference>
<dbReference type="EMBL" id="CP120682">
    <property type="protein sequence ID" value="WKN38349.1"/>
    <property type="molecule type" value="Genomic_DNA"/>
</dbReference>
<dbReference type="InterPro" id="IPR001466">
    <property type="entry name" value="Beta-lactam-related"/>
</dbReference>
<reference evidence="2" key="1">
    <citation type="journal article" date="2023" name="Comput. Struct. Biotechnol. J.">
        <title>Discovery of a novel marine Bacteroidetes with a rich repertoire of carbohydrate-active enzymes.</title>
        <authorList>
            <person name="Chen B."/>
            <person name="Liu G."/>
            <person name="Chen Q."/>
            <person name="Wang H."/>
            <person name="Liu L."/>
            <person name="Tang K."/>
        </authorList>
    </citation>
    <scope>NUCLEOTIDE SEQUENCE</scope>
    <source>
        <strain evidence="2">TK19036</strain>
    </source>
</reference>
<evidence type="ECO:0000313" key="2">
    <source>
        <dbReference type="EMBL" id="WKN38349.1"/>
    </source>
</evidence>
<dbReference type="Pfam" id="PF00144">
    <property type="entry name" value="Beta-lactamase"/>
    <property type="match status" value="1"/>
</dbReference>
<feature type="domain" description="Beta-lactamase-related" evidence="1">
    <location>
        <begin position="74"/>
        <end position="408"/>
    </location>
</feature>
<protein>
    <submittedName>
        <fullName evidence="2">Serine hydrolase</fullName>
    </submittedName>
</protein>
<sequence>MQRNLQNLTSFRLKLRFQANPFATALAFLLLYLGVPFSISDSSQAAWGNSYEDYLRSVELLTNEHSDAPGFVEIDKAMQDFVQRQGIVGASMGIVKNGKLVYAKGFGYADEETQEAVEPYHLFRIGSVSKLITAVAIMKLREDGHLQMEDHVFGEDGILSSELYQGIKDKKYNQITVEHLLTHTGGWSKRTYGDPMFIPLKIATAMETDGAPDLDNIIQFILSKPLPYRPGTRYDYSNFGYCLLGRVIEEKSGMSYEEYVKSEILTPLGITGMRLAKNRPEDRCENEVKYYDLSSNNVRQDMYGSGELVSNAYSFNIEALAAAGGWLATSTDLMKFLVAVDGFKDSPDILSNESLLSMIETKSGRPYGWRSAQVGGTWWRTGTLAGTSALIKRQQDGTSWVILANTSNHRSRYFTGRINYIMERELNKLEEWPDHNLFTLSYYQ</sequence>
<accession>A0AA49JH32</accession>
<dbReference type="AlphaFoldDB" id="A0AA49JH32"/>
<name>A0AA49JH32_9BACT</name>
<keyword evidence="2" id="KW-0378">Hydrolase</keyword>
<reference evidence="2" key="2">
    <citation type="journal article" date="2024" name="Antonie Van Leeuwenhoek">
        <title>Roseihalotalea indica gen. nov., sp. nov., a halophilic Bacteroidetes from mesopelagic Southwest Indian Ocean with higher carbohydrate metabolic potential.</title>
        <authorList>
            <person name="Chen B."/>
            <person name="Zhang M."/>
            <person name="Lin D."/>
            <person name="Ye J."/>
            <person name="Tang K."/>
        </authorList>
    </citation>
    <scope>NUCLEOTIDE SEQUENCE</scope>
    <source>
        <strain evidence="2">TK19036</strain>
    </source>
</reference>